<gene>
    <name evidence="2" type="ORF">Pcinc_031811</name>
</gene>
<feature type="compositionally biased region" description="Polar residues" evidence="1">
    <location>
        <begin position="20"/>
        <end position="35"/>
    </location>
</feature>
<dbReference type="Proteomes" id="UP001286313">
    <property type="component" value="Unassembled WGS sequence"/>
</dbReference>
<evidence type="ECO:0000256" key="1">
    <source>
        <dbReference type="SAM" id="MobiDB-lite"/>
    </source>
</evidence>
<protein>
    <submittedName>
        <fullName evidence="2">Uncharacterized protein</fullName>
    </submittedName>
</protein>
<feature type="region of interest" description="Disordered" evidence="1">
    <location>
        <begin position="1"/>
        <end position="35"/>
    </location>
</feature>
<feature type="compositionally biased region" description="Gly residues" evidence="1">
    <location>
        <begin position="1"/>
        <end position="10"/>
    </location>
</feature>
<keyword evidence="3" id="KW-1185">Reference proteome</keyword>
<comment type="caution">
    <text evidence="2">The sequence shown here is derived from an EMBL/GenBank/DDBJ whole genome shotgun (WGS) entry which is preliminary data.</text>
</comment>
<evidence type="ECO:0000313" key="3">
    <source>
        <dbReference type="Proteomes" id="UP001286313"/>
    </source>
</evidence>
<reference evidence="2" key="1">
    <citation type="submission" date="2023-10" db="EMBL/GenBank/DDBJ databases">
        <title>Genome assemblies of two species of porcelain crab, Petrolisthes cinctipes and Petrolisthes manimaculis (Anomura: Porcellanidae).</title>
        <authorList>
            <person name="Angst P."/>
        </authorList>
    </citation>
    <scope>NUCLEOTIDE SEQUENCE</scope>
    <source>
        <strain evidence="2">PB745_01</strain>
        <tissue evidence="2">Gill</tissue>
    </source>
</reference>
<evidence type="ECO:0000313" key="2">
    <source>
        <dbReference type="EMBL" id="KAK3862315.1"/>
    </source>
</evidence>
<sequence length="96" mass="10244">MYCRGRGAGALGQRACDTVTPPQSGHTPTSTLSGRQPPSAWLIWWWAGSLPPLPTVTARTHPHKCTSSAVHLPLSLTLSLTHSLSLICWLCVGAMV</sequence>
<proteinExistence type="predicted"/>
<dbReference type="AlphaFoldDB" id="A0AAE1K4A9"/>
<accession>A0AAE1K4A9</accession>
<organism evidence="2 3">
    <name type="scientific">Petrolisthes cinctipes</name>
    <name type="common">Flat porcelain crab</name>
    <dbReference type="NCBI Taxonomy" id="88211"/>
    <lineage>
        <taxon>Eukaryota</taxon>
        <taxon>Metazoa</taxon>
        <taxon>Ecdysozoa</taxon>
        <taxon>Arthropoda</taxon>
        <taxon>Crustacea</taxon>
        <taxon>Multicrustacea</taxon>
        <taxon>Malacostraca</taxon>
        <taxon>Eumalacostraca</taxon>
        <taxon>Eucarida</taxon>
        <taxon>Decapoda</taxon>
        <taxon>Pleocyemata</taxon>
        <taxon>Anomura</taxon>
        <taxon>Galatheoidea</taxon>
        <taxon>Porcellanidae</taxon>
        <taxon>Petrolisthes</taxon>
    </lineage>
</organism>
<dbReference type="EMBL" id="JAWQEG010004273">
    <property type="protein sequence ID" value="KAK3862315.1"/>
    <property type="molecule type" value="Genomic_DNA"/>
</dbReference>
<name>A0AAE1K4A9_PETCI</name>